<organism evidence="1">
    <name type="scientific">Staphylococcus aureus</name>
    <dbReference type="NCBI Taxonomy" id="1280"/>
    <lineage>
        <taxon>Bacteria</taxon>
        <taxon>Bacillati</taxon>
        <taxon>Bacillota</taxon>
        <taxon>Bacilli</taxon>
        <taxon>Bacillales</taxon>
        <taxon>Staphylococcaceae</taxon>
        <taxon>Staphylococcus</taxon>
    </lineage>
</organism>
<dbReference type="RefSeq" id="WP_001002733.1">
    <property type="nucleotide sequence ID" value="NZ_BDXL01000002.1"/>
</dbReference>
<evidence type="ECO:0000313" key="1">
    <source>
        <dbReference type="EMBL" id="VDY49351.1"/>
    </source>
</evidence>
<sequence length="64" mass="7423">MNEIKLNNVKLDDFKINFEEKMMTDEEKEMLGEMDTRLTITMKFVTKITCRGSCTCNCTAICFA</sequence>
<dbReference type="AlphaFoldDB" id="A0AB74Q4C6"/>
<name>A0AB74Q4C6_STAAU</name>
<dbReference type="Proteomes" id="UP000280323">
    <property type="component" value="Chromosome"/>
</dbReference>
<proteinExistence type="predicted"/>
<accession>A0AB74Q4C6</accession>
<protein>
    <submittedName>
        <fullName evidence="1">Uncharacterized protein</fullName>
    </submittedName>
</protein>
<dbReference type="EMBL" id="LR133917">
    <property type="protein sequence ID" value="VDY49351.1"/>
    <property type="molecule type" value="Genomic_DNA"/>
</dbReference>
<reference evidence="1" key="1">
    <citation type="submission" date="2018-12" db="EMBL/GenBank/DDBJ databases">
        <authorList>
            <consortium name="Pathogen Informatics"/>
        </authorList>
    </citation>
    <scope>NUCLEOTIDE SEQUENCE</scope>
    <source>
        <strain evidence="1">NCTC8317</strain>
    </source>
</reference>
<gene>
    <name evidence="1" type="ORF">NCTC8317_02491</name>
</gene>